<keyword evidence="1" id="KW-1133">Transmembrane helix</keyword>
<evidence type="ECO:0000256" key="2">
    <source>
        <dbReference type="SAM" id="SignalP"/>
    </source>
</evidence>
<dbReference type="Proteomes" id="UP000593565">
    <property type="component" value="Unassembled WGS sequence"/>
</dbReference>
<accession>A0A7J6AW84</accession>
<evidence type="ECO:0000313" key="4">
    <source>
        <dbReference type="Proteomes" id="UP000593565"/>
    </source>
</evidence>
<gene>
    <name evidence="3" type="ORF">AMELA_G00089480</name>
</gene>
<keyword evidence="4" id="KW-1185">Reference proteome</keyword>
<dbReference type="EMBL" id="JAAGNN010000007">
    <property type="protein sequence ID" value="KAF4086895.1"/>
    <property type="molecule type" value="Genomic_DNA"/>
</dbReference>
<comment type="caution">
    <text evidence="3">The sequence shown here is derived from an EMBL/GenBank/DDBJ whole genome shotgun (WGS) entry which is preliminary data.</text>
</comment>
<reference evidence="3 4" key="1">
    <citation type="submission" date="2020-02" db="EMBL/GenBank/DDBJ databases">
        <title>A chromosome-scale genome assembly of the black bullhead catfish (Ameiurus melas).</title>
        <authorList>
            <person name="Wen M."/>
            <person name="Zham M."/>
            <person name="Cabau C."/>
            <person name="Klopp C."/>
            <person name="Donnadieu C."/>
            <person name="Roques C."/>
            <person name="Bouchez O."/>
            <person name="Lampietro C."/>
            <person name="Jouanno E."/>
            <person name="Herpin A."/>
            <person name="Louis A."/>
            <person name="Berthelot C."/>
            <person name="Parey E."/>
            <person name="Roest-Crollius H."/>
            <person name="Braasch I."/>
            <person name="Postlethwait J."/>
            <person name="Robinson-Rechavi M."/>
            <person name="Echchiki A."/>
            <person name="Begum T."/>
            <person name="Montfort J."/>
            <person name="Schartl M."/>
            <person name="Bobe J."/>
            <person name="Guiguen Y."/>
        </authorList>
    </citation>
    <scope>NUCLEOTIDE SEQUENCE [LARGE SCALE GENOMIC DNA]</scope>
    <source>
        <strain evidence="3">M_S1</strain>
        <tissue evidence="3">Blood</tissue>
    </source>
</reference>
<dbReference type="AlphaFoldDB" id="A0A7J6AW84"/>
<keyword evidence="2" id="KW-0732">Signal</keyword>
<keyword evidence="1" id="KW-0812">Transmembrane</keyword>
<feature type="chain" id="PRO_5029774515" evidence="2">
    <location>
        <begin position="21"/>
        <end position="133"/>
    </location>
</feature>
<protein>
    <submittedName>
        <fullName evidence="3">Uncharacterized protein</fullName>
    </submittedName>
</protein>
<feature type="signal peptide" evidence="2">
    <location>
        <begin position="1"/>
        <end position="20"/>
    </location>
</feature>
<keyword evidence="1" id="KW-0472">Membrane</keyword>
<sequence>MSRSTIVVWLLAVSYMDSRAAEPIQNMSVSTGENVILPCPCSEDTMKLVWQIGEEIVVNHCSDSHIQSHRGFSVGVPLSLVMILVILVGVIVVLHIRKHQERRPRMEVNQDPQAKLPIMDDIPCVTTNMTHFG</sequence>
<feature type="transmembrane region" description="Helical" evidence="1">
    <location>
        <begin position="74"/>
        <end position="96"/>
    </location>
</feature>
<organism evidence="3 4">
    <name type="scientific">Ameiurus melas</name>
    <name type="common">Black bullhead</name>
    <name type="synonym">Silurus melas</name>
    <dbReference type="NCBI Taxonomy" id="219545"/>
    <lineage>
        <taxon>Eukaryota</taxon>
        <taxon>Metazoa</taxon>
        <taxon>Chordata</taxon>
        <taxon>Craniata</taxon>
        <taxon>Vertebrata</taxon>
        <taxon>Euteleostomi</taxon>
        <taxon>Actinopterygii</taxon>
        <taxon>Neopterygii</taxon>
        <taxon>Teleostei</taxon>
        <taxon>Ostariophysi</taxon>
        <taxon>Siluriformes</taxon>
        <taxon>Ictaluridae</taxon>
        <taxon>Ameiurus</taxon>
    </lineage>
</organism>
<proteinExistence type="predicted"/>
<evidence type="ECO:0000256" key="1">
    <source>
        <dbReference type="SAM" id="Phobius"/>
    </source>
</evidence>
<name>A0A7J6AW84_AMEME</name>
<evidence type="ECO:0000313" key="3">
    <source>
        <dbReference type="EMBL" id="KAF4086895.1"/>
    </source>
</evidence>